<evidence type="ECO:0000256" key="2">
    <source>
        <dbReference type="ARBA" id="ARBA00023125"/>
    </source>
</evidence>
<evidence type="ECO:0000313" key="6">
    <source>
        <dbReference type="Proteomes" id="UP000460435"/>
    </source>
</evidence>
<dbReference type="Proteomes" id="UP000460435">
    <property type="component" value="Unassembled WGS sequence"/>
</dbReference>
<dbReference type="InterPro" id="IPR016032">
    <property type="entry name" value="Sig_transdc_resp-reg_C-effctor"/>
</dbReference>
<keyword evidence="1" id="KW-0805">Transcription regulation</keyword>
<feature type="domain" description="HTH luxR-type" evidence="4">
    <location>
        <begin position="146"/>
        <end position="211"/>
    </location>
</feature>
<dbReference type="PANTHER" id="PTHR44688">
    <property type="entry name" value="DNA-BINDING TRANSCRIPTIONAL ACTIVATOR DEVR_DOSR"/>
    <property type="match status" value="1"/>
</dbReference>
<evidence type="ECO:0000256" key="3">
    <source>
        <dbReference type="ARBA" id="ARBA00023163"/>
    </source>
</evidence>
<dbReference type="Pfam" id="PF00196">
    <property type="entry name" value="GerE"/>
    <property type="match status" value="1"/>
</dbReference>
<dbReference type="CDD" id="cd06170">
    <property type="entry name" value="LuxR_C_like"/>
    <property type="match status" value="1"/>
</dbReference>
<comment type="caution">
    <text evidence="5">The sequence shown here is derived from an EMBL/GenBank/DDBJ whole genome shotgun (WGS) entry which is preliminary data.</text>
</comment>
<dbReference type="PRINTS" id="PR00038">
    <property type="entry name" value="HTHLUXR"/>
</dbReference>
<proteinExistence type="predicted"/>
<dbReference type="InterPro" id="IPR000792">
    <property type="entry name" value="Tscrpt_reg_LuxR_C"/>
</dbReference>
<evidence type="ECO:0000256" key="1">
    <source>
        <dbReference type="ARBA" id="ARBA00023015"/>
    </source>
</evidence>
<dbReference type="SMART" id="SM00421">
    <property type="entry name" value="HTH_LUXR"/>
    <property type="match status" value="1"/>
</dbReference>
<accession>A0A7K3LYA0</accession>
<dbReference type="InterPro" id="IPR036388">
    <property type="entry name" value="WH-like_DNA-bd_sf"/>
</dbReference>
<dbReference type="EMBL" id="WLZY01000001">
    <property type="protein sequence ID" value="NDL56013.1"/>
    <property type="molecule type" value="Genomic_DNA"/>
</dbReference>
<dbReference type="PROSITE" id="PS50043">
    <property type="entry name" value="HTH_LUXR_2"/>
    <property type="match status" value="1"/>
</dbReference>
<dbReference type="PANTHER" id="PTHR44688:SF16">
    <property type="entry name" value="DNA-BINDING TRANSCRIPTIONAL ACTIVATOR DEVR_DOSR"/>
    <property type="match status" value="1"/>
</dbReference>
<dbReference type="GO" id="GO:0003677">
    <property type="term" value="F:DNA binding"/>
    <property type="evidence" value="ECO:0007669"/>
    <property type="project" value="UniProtKB-KW"/>
</dbReference>
<sequence>MMVGESGRSRPIWMVSQNAVLSAALAAALTVIGWRAVRVVTELHLMVAGVRAPVDTLILVADPEGRLPDVRSVLGPRADARVVAVATKAALASLADAVERAGVVAVADADQPMTELAHTLDQTLRLPDFAPDRARLTAALRAREDEARRFTALTPRELDVLGALLAGRSAAEIATADVVTLATVRSHIRALMSKLRVSSQLAAVALTHRSCREAPIVERIRQVHQF</sequence>
<dbReference type="GO" id="GO:0006355">
    <property type="term" value="P:regulation of DNA-templated transcription"/>
    <property type="evidence" value="ECO:0007669"/>
    <property type="project" value="InterPro"/>
</dbReference>
<gene>
    <name evidence="5" type="ORF">F7O44_02890</name>
</gene>
<evidence type="ECO:0000259" key="4">
    <source>
        <dbReference type="PROSITE" id="PS50043"/>
    </source>
</evidence>
<evidence type="ECO:0000313" key="5">
    <source>
        <dbReference type="EMBL" id="NDL56013.1"/>
    </source>
</evidence>
<protein>
    <recommendedName>
        <fullName evidence="4">HTH luxR-type domain-containing protein</fullName>
    </recommendedName>
</protein>
<keyword evidence="2" id="KW-0238">DNA-binding</keyword>
<dbReference type="AlphaFoldDB" id="A0A7K3LYA0"/>
<name>A0A7K3LYA0_9ACTN</name>
<dbReference type="Gene3D" id="1.10.10.10">
    <property type="entry name" value="Winged helix-like DNA-binding domain superfamily/Winged helix DNA-binding domain"/>
    <property type="match status" value="1"/>
</dbReference>
<keyword evidence="3" id="KW-0804">Transcription</keyword>
<dbReference type="SUPFAM" id="SSF46894">
    <property type="entry name" value="C-terminal effector domain of the bipartite response regulators"/>
    <property type="match status" value="1"/>
</dbReference>
<reference evidence="5 6" key="1">
    <citation type="submission" date="2019-11" db="EMBL/GenBank/DDBJ databases">
        <authorList>
            <person name="Li X.-J."/>
            <person name="Feng X.-M."/>
        </authorList>
    </citation>
    <scope>NUCLEOTIDE SEQUENCE [LARGE SCALE GENOMIC DNA]</scope>
    <source>
        <strain evidence="5 6">XMNu-373</strain>
    </source>
</reference>
<organism evidence="5 6">
    <name type="scientific">Phytoactinopolyspora mesophila</name>
    <dbReference type="NCBI Taxonomy" id="2650750"/>
    <lineage>
        <taxon>Bacteria</taxon>
        <taxon>Bacillati</taxon>
        <taxon>Actinomycetota</taxon>
        <taxon>Actinomycetes</taxon>
        <taxon>Jiangellales</taxon>
        <taxon>Jiangellaceae</taxon>
        <taxon>Phytoactinopolyspora</taxon>
    </lineage>
</organism>
<keyword evidence="6" id="KW-1185">Reference proteome</keyword>